<organism evidence="9 10">
    <name type="scientific">Trichocladium antarcticum</name>
    <dbReference type="NCBI Taxonomy" id="1450529"/>
    <lineage>
        <taxon>Eukaryota</taxon>
        <taxon>Fungi</taxon>
        <taxon>Dikarya</taxon>
        <taxon>Ascomycota</taxon>
        <taxon>Pezizomycotina</taxon>
        <taxon>Sordariomycetes</taxon>
        <taxon>Sordariomycetidae</taxon>
        <taxon>Sordariales</taxon>
        <taxon>Chaetomiaceae</taxon>
        <taxon>Trichocladium</taxon>
    </lineage>
</organism>
<feature type="domain" description="Rhodopsin" evidence="8">
    <location>
        <begin position="23"/>
        <end position="270"/>
    </location>
</feature>
<gene>
    <name evidence="9" type="ORF">BT67DRAFT_59627</name>
</gene>
<keyword evidence="3 7" id="KW-1133">Transmembrane helix</keyword>
<reference evidence="9" key="1">
    <citation type="journal article" date="2023" name="Mol. Phylogenet. Evol.">
        <title>Genome-scale phylogeny and comparative genomics of the fungal order Sordariales.</title>
        <authorList>
            <person name="Hensen N."/>
            <person name="Bonometti L."/>
            <person name="Westerberg I."/>
            <person name="Brannstrom I.O."/>
            <person name="Guillou S."/>
            <person name="Cros-Aarteil S."/>
            <person name="Calhoun S."/>
            <person name="Haridas S."/>
            <person name="Kuo A."/>
            <person name="Mondo S."/>
            <person name="Pangilinan J."/>
            <person name="Riley R."/>
            <person name="LaButti K."/>
            <person name="Andreopoulos B."/>
            <person name="Lipzen A."/>
            <person name="Chen C."/>
            <person name="Yan M."/>
            <person name="Daum C."/>
            <person name="Ng V."/>
            <person name="Clum A."/>
            <person name="Steindorff A."/>
            <person name="Ohm R.A."/>
            <person name="Martin F."/>
            <person name="Silar P."/>
            <person name="Natvig D.O."/>
            <person name="Lalanne C."/>
            <person name="Gautier V."/>
            <person name="Ament-Velasquez S.L."/>
            <person name="Kruys A."/>
            <person name="Hutchinson M.I."/>
            <person name="Powell A.J."/>
            <person name="Barry K."/>
            <person name="Miller A.N."/>
            <person name="Grigoriev I.V."/>
            <person name="Debuchy R."/>
            <person name="Gladieux P."/>
            <person name="Hiltunen Thoren M."/>
            <person name="Johannesson H."/>
        </authorList>
    </citation>
    <scope>NUCLEOTIDE SEQUENCE</scope>
    <source>
        <strain evidence="9">CBS 123565</strain>
    </source>
</reference>
<feature type="transmembrane region" description="Helical" evidence="7">
    <location>
        <begin position="99"/>
        <end position="120"/>
    </location>
</feature>
<comment type="caution">
    <text evidence="9">The sequence shown here is derived from an EMBL/GenBank/DDBJ whole genome shotgun (WGS) entry which is preliminary data.</text>
</comment>
<feature type="region of interest" description="Disordered" evidence="6">
    <location>
        <begin position="310"/>
        <end position="332"/>
    </location>
</feature>
<sequence length="401" mass="43285">MANGVESFVLLGLMLVIIAFRTFVRWRRVGLAHLQLDDYLMVLAGILCTIVTVAASLVVTRTDGLTNSYMTDEERAALSPDSQEHADRVLGSKIQVLGWTLYAASLWCIKVCVAVFYSRLTYKLPHWQVRIYIAYGLIGVTWVVVTLCLLVGCRPISKYWQISPDPGICQPTNSKLYVFAVLIPDVITDLFLLSIPLPLLWTVNLSLRKKIPLAILFCGVIFVIMAAIIRGVVILSSGPEGAISGSEWSVREEFVSVVVANLPVVQAPIRAFCNKIGLSVLFSKGHSTNTDKPYAGRTIGGGGGGGGISGISGGGYPLRTPKGGSQAPGTTAAWDSDEQILCENANSCSSSSNNNNNNNIVVAREIAVESEAGSLKEPSRWTVSVAGGADPWKEQQQKQQR</sequence>
<feature type="transmembrane region" description="Helical" evidence="7">
    <location>
        <begin position="177"/>
        <end position="201"/>
    </location>
</feature>
<evidence type="ECO:0000256" key="2">
    <source>
        <dbReference type="ARBA" id="ARBA00022692"/>
    </source>
</evidence>
<feature type="transmembrane region" description="Helical" evidence="7">
    <location>
        <begin position="36"/>
        <end position="59"/>
    </location>
</feature>
<evidence type="ECO:0000313" key="9">
    <source>
        <dbReference type="EMBL" id="KAK4133218.1"/>
    </source>
</evidence>
<comment type="similarity">
    <text evidence="5">Belongs to the SAT4 family.</text>
</comment>
<protein>
    <recommendedName>
        <fullName evidence="8">Rhodopsin domain-containing protein</fullName>
    </recommendedName>
</protein>
<feature type="transmembrane region" description="Helical" evidence="7">
    <location>
        <begin position="132"/>
        <end position="157"/>
    </location>
</feature>
<evidence type="ECO:0000313" key="10">
    <source>
        <dbReference type="Proteomes" id="UP001304895"/>
    </source>
</evidence>
<dbReference type="EMBL" id="MU853413">
    <property type="protein sequence ID" value="KAK4133218.1"/>
    <property type="molecule type" value="Genomic_DNA"/>
</dbReference>
<evidence type="ECO:0000256" key="1">
    <source>
        <dbReference type="ARBA" id="ARBA00004141"/>
    </source>
</evidence>
<dbReference type="AlphaFoldDB" id="A0AAN6UHP3"/>
<feature type="transmembrane region" description="Helical" evidence="7">
    <location>
        <begin position="213"/>
        <end position="235"/>
    </location>
</feature>
<dbReference type="InterPro" id="IPR049326">
    <property type="entry name" value="Rhodopsin_dom_fungi"/>
</dbReference>
<keyword evidence="10" id="KW-1185">Reference proteome</keyword>
<proteinExistence type="inferred from homology"/>
<evidence type="ECO:0000259" key="8">
    <source>
        <dbReference type="Pfam" id="PF20684"/>
    </source>
</evidence>
<dbReference type="PANTHER" id="PTHR33048">
    <property type="entry name" value="PTH11-LIKE INTEGRAL MEMBRANE PROTEIN (AFU_ORTHOLOGUE AFUA_5G11245)"/>
    <property type="match status" value="1"/>
</dbReference>
<dbReference type="InterPro" id="IPR052337">
    <property type="entry name" value="SAT4-like"/>
</dbReference>
<evidence type="ECO:0000256" key="5">
    <source>
        <dbReference type="ARBA" id="ARBA00038359"/>
    </source>
</evidence>
<feature type="compositionally biased region" description="Basic and acidic residues" evidence="6">
    <location>
        <begin position="391"/>
        <end position="401"/>
    </location>
</feature>
<feature type="transmembrane region" description="Helical" evidence="7">
    <location>
        <begin position="6"/>
        <end position="24"/>
    </location>
</feature>
<evidence type="ECO:0000256" key="3">
    <source>
        <dbReference type="ARBA" id="ARBA00022989"/>
    </source>
</evidence>
<dbReference type="Proteomes" id="UP001304895">
    <property type="component" value="Unassembled WGS sequence"/>
</dbReference>
<dbReference type="GO" id="GO:0016020">
    <property type="term" value="C:membrane"/>
    <property type="evidence" value="ECO:0007669"/>
    <property type="project" value="UniProtKB-SubCell"/>
</dbReference>
<accession>A0AAN6UHP3</accession>
<feature type="region of interest" description="Disordered" evidence="6">
    <location>
        <begin position="371"/>
        <end position="401"/>
    </location>
</feature>
<reference evidence="9" key="2">
    <citation type="submission" date="2023-05" db="EMBL/GenBank/DDBJ databases">
        <authorList>
            <consortium name="Lawrence Berkeley National Laboratory"/>
            <person name="Steindorff A."/>
            <person name="Hensen N."/>
            <person name="Bonometti L."/>
            <person name="Westerberg I."/>
            <person name="Brannstrom I.O."/>
            <person name="Guillou S."/>
            <person name="Cros-Aarteil S."/>
            <person name="Calhoun S."/>
            <person name="Haridas S."/>
            <person name="Kuo A."/>
            <person name="Mondo S."/>
            <person name="Pangilinan J."/>
            <person name="Riley R."/>
            <person name="Labutti K."/>
            <person name="Andreopoulos B."/>
            <person name="Lipzen A."/>
            <person name="Chen C."/>
            <person name="Yanf M."/>
            <person name="Daum C."/>
            <person name="Ng V."/>
            <person name="Clum A."/>
            <person name="Ohm R."/>
            <person name="Martin F."/>
            <person name="Silar P."/>
            <person name="Natvig D."/>
            <person name="Lalanne C."/>
            <person name="Gautier V."/>
            <person name="Ament-Velasquez S.L."/>
            <person name="Kruys A."/>
            <person name="Hutchinson M.I."/>
            <person name="Powell A.J."/>
            <person name="Barry K."/>
            <person name="Miller A.N."/>
            <person name="Grigoriev I.V."/>
            <person name="Debuchy R."/>
            <person name="Gladieux P."/>
            <person name="Thoren M.H."/>
            <person name="Johannesson H."/>
        </authorList>
    </citation>
    <scope>NUCLEOTIDE SEQUENCE</scope>
    <source>
        <strain evidence="9">CBS 123565</strain>
    </source>
</reference>
<evidence type="ECO:0000256" key="7">
    <source>
        <dbReference type="SAM" id="Phobius"/>
    </source>
</evidence>
<dbReference type="Pfam" id="PF20684">
    <property type="entry name" value="Fung_rhodopsin"/>
    <property type="match status" value="1"/>
</dbReference>
<comment type="subcellular location">
    <subcellularLocation>
        <location evidence="1">Membrane</location>
        <topology evidence="1">Multi-pass membrane protein</topology>
    </subcellularLocation>
</comment>
<dbReference type="PANTHER" id="PTHR33048:SF2">
    <property type="entry name" value="SRPK"/>
    <property type="match status" value="1"/>
</dbReference>
<name>A0AAN6UHP3_9PEZI</name>
<keyword evidence="2 7" id="KW-0812">Transmembrane</keyword>
<evidence type="ECO:0000256" key="6">
    <source>
        <dbReference type="SAM" id="MobiDB-lite"/>
    </source>
</evidence>
<keyword evidence="4 7" id="KW-0472">Membrane</keyword>
<evidence type="ECO:0000256" key="4">
    <source>
        <dbReference type="ARBA" id="ARBA00023136"/>
    </source>
</evidence>